<dbReference type="Proteomes" id="UP001250932">
    <property type="component" value="Unassembled WGS sequence"/>
</dbReference>
<keyword evidence="2" id="KW-0449">Lipoprotein</keyword>
<reference evidence="2 3" key="1">
    <citation type="journal article" date="2023" name="ISME J.">
        <title>Cultivation and genomic characterization of novel and ubiquitous marine nitrite-oxidizing bacteria from the Nitrospirales.</title>
        <authorList>
            <person name="Mueller A.J."/>
            <person name="Daebeler A."/>
            <person name="Herbold C.W."/>
            <person name="Kirkegaard R.H."/>
            <person name="Daims H."/>
        </authorList>
    </citation>
    <scope>NUCLEOTIDE SEQUENCE [LARGE SCALE GENOMIC DNA]</scope>
    <source>
        <strain evidence="2 3">EB</strain>
    </source>
</reference>
<dbReference type="PROSITE" id="PS51257">
    <property type="entry name" value="PROKAR_LIPOPROTEIN"/>
    <property type="match status" value="1"/>
</dbReference>
<gene>
    <name evidence="2" type="primary">lptE</name>
    <name evidence="2" type="ORF">PPG34_13215</name>
</gene>
<organism evidence="2 3">
    <name type="scientific">Candidatus Nitronereus thalassa</name>
    <dbReference type="NCBI Taxonomy" id="3020898"/>
    <lineage>
        <taxon>Bacteria</taxon>
        <taxon>Pseudomonadati</taxon>
        <taxon>Nitrospirota</taxon>
        <taxon>Nitrospiria</taxon>
        <taxon>Nitrospirales</taxon>
        <taxon>Nitrospiraceae</taxon>
        <taxon>Candidatus Nitronereus</taxon>
    </lineage>
</organism>
<feature type="region of interest" description="Disordered" evidence="1">
    <location>
        <begin position="199"/>
        <end position="225"/>
    </location>
</feature>
<dbReference type="EMBL" id="JAQOUE010000001">
    <property type="protein sequence ID" value="MDT7043314.1"/>
    <property type="molecule type" value="Genomic_DNA"/>
</dbReference>
<dbReference type="InterPro" id="IPR007485">
    <property type="entry name" value="LPS_assembly_LptE"/>
</dbReference>
<evidence type="ECO:0000256" key="1">
    <source>
        <dbReference type="SAM" id="MobiDB-lite"/>
    </source>
</evidence>
<sequence length="225" mass="24622">MMKRPETFSKSLVFLLTALMFVTSGCGYRFSVEGMGPQIGGGEIADSGPLVKLVIRDFKNRTIRSNLESKYTRYVRQEFAASSGAKVLYNDGQADFVLKGEIVSVNVPTLTFSTTVQRESRVNVVVNVTVEDQKTGRIVWSQSATGSGEFFVNQSSGSVTGQDQLQFNQVLQDRALEQAGQDVAEILAADFWDARDQGTFSSDRKNSIKSSHETGSPSLAVEPNK</sequence>
<dbReference type="RefSeq" id="WP_313833882.1">
    <property type="nucleotide sequence ID" value="NZ_JAQOUE010000001.1"/>
</dbReference>
<protein>
    <submittedName>
        <fullName evidence="2">LPS assembly lipoprotein LptE</fullName>
    </submittedName>
</protein>
<name>A0ABU3KAK4_9BACT</name>
<keyword evidence="3" id="KW-1185">Reference proteome</keyword>
<accession>A0ABU3KAK4</accession>
<proteinExistence type="predicted"/>
<dbReference type="Pfam" id="PF04390">
    <property type="entry name" value="LptE"/>
    <property type="match status" value="1"/>
</dbReference>
<comment type="caution">
    <text evidence="2">The sequence shown here is derived from an EMBL/GenBank/DDBJ whole genome shotgun (WGS) entry which is preliminary data.</text>
</comment>
<evidence type="ECO:0000313" key="2">
    <source>
        <dbReference type="EMBL" id="MDT7043314.1"/>
    </source>
</evidence>
<feature type="compositionally biased region" description="Basic and acidic residues" evidence="1">
    <location>
        <begin position="199"/>
        <end position="212"/>
    </location>
</feature>
<evidence type="ECO:0000313" key="3">
    <source>
        <dbReference type="Proteomes" id="UP001250932"/>
    </source>
</evidence>